<protein>
    <submittedName>
        <fullName evidence="2">Uncharacterized protein</fullName>
    </submittedName>
</protein>
<evidence type="ECO:0000313" key="2">
    <source>
        <dbReference type="EMBL" id="GJT89018.1"/>
    </source>
</evidence>
<comment type="caution">
    <text evidence="2">The sequence shown here is derived from an EMBL/GenBank/DDBJ whole genome shotgun (WGS) entry which is preliminary data.</text>
</comment>
<evidence type="ECO:0000256" key="1">
    <source>
        <dbReference type="SAM" id="Phobius"/>
    </source>
</evidence>
<feature type="transmembrane region" description="Helical" evidence="1">
    <location>
        <begin position="119"/>
        <end position="140"/>
    </location>
</feature>
<accession>A0ABQ5HPE4</accession>
<organism evidence="2 3">
    <name type="scientific">Tanacetum coccineum</name>
    <dbReference type="NCBI Taxonomy" id="301880"/>
    <lineage>
        <taxon>Eukaryota</taxon>
        <taxon>Viridiplantae</taxon>
        <taxon>Streptophyta</taxon>
        <taxon>Embryophyta</taxon>
        <taxon>Tracheophyta</taxon>
        <taxon>Spermatophyta</taxon>
        <taxon>Magnoliopsida</taxon>
        <taxon>eudicotyledons</taxon>
        <taxon>Gunneridae</taxon>
        <taxon>Pentapetalae</taxon>
        <taxon>asterids</taxon>
        <taxon>campanulids</taxon>
        <taxon>Asterales</taxon>
        <taxon>Asteraceae</taxon>
        <taxon>Asteroideae</taxon>
        <taxon>Anthemideae</taxon>
        <taxon>Anthemidinae</taxon>
        <taxon>Tanacetum</taxon>
    </lineage>
</organism>
<keyword evidence="1" id="KW-1133">Transmembrane helix</keyword>
<keyword evidence="1" id="KW-0472">Membrane</keyword>
<name>A0ABQ5HPE4_9ASTR</name>
<keyword evidence="3" id="KW-1185">Reference proteome</keyword>
<keyword evidence="1" id="KW-0812">Transmembrane</keyword>
<feature type="transmembrane region" description="Helical" evidence="1">
    <location>
        <begin position="81"/>
        <end position="98"/>
    </location>
</feature>
<sequence length="150" mass="16406">MRKKRGNYQRRVEQEGVVPAGGSWWGDVDGLNGTTLSFCLVLSSSSSSSAKASFLRFFFLLSLSLYGTPPKGFMKSISVEVFLFECVLGSLLVMRLMTKDPISTKQVVLMLLAPPKGSVGILRVLLNIFLTDSMSVLFFLSATHSCLEVA</sequence>
<reference evidence="2" key="1">
    <citation type="journal article" date="2022" name="Int. J. Mol. Sci.">
        <title>Draft Genome of Tanacetum Coccineum: Genomic Comparison of Closely Related Tanacetum-Family Plants.</title>
        <authorList>
            <person name="Yamashiro T."/>
            <person name="Shiraishi A."/>
            <person name="Nakayama K."/>
            <person name="Satake H."/>
        </authorList>
    </citation>
    <scope>NUCLEOTIDE SEQUENCE</scope>
</reference>
<dbReference type="Proteomes" id="UP001151760">
    <property type="component" value="Unassembled WGS sequence"/>
</dbReference>
<reference evidence="2" key="2">
    <citation type="submission" date="2022-01" db="EMBL/GenBank/DDBJ databases">
        <authorList>
            <person name="Yamashiro T."/>
            <person name="Shiraishi A."/>
            <person name="Satake H."/>
            <person name="Nakayama K."/>
        </authorList>
    </citation>
    <scope>NUCLEOTIDE SEQUENCE</scope>
</reference>
<gene>
    <name evidence="2" type="ORF">Tco_1070735</name>
</gene>
<proteinExistence type="predicted"/>
<dbReference type="EMBL" id="BQNB010019784">
    <property type="protein sequence ID" value="GJT89018.1"/>
    <property type="molecule type" value="Genomic_DNA"/>
</dbReference>
<evidence type="ECO:0000313" key="3">
    <source>
        <dbReference type="Proteomes" id="UP001151760"/>
    </source>
</evidence>